<comment type="similarity">
    <text evidence="1 6">Belongs to the XseB family.</text>
</comment>
<dbReference type="EMBL" id="CP029077">
    <property type="protein sequence ID" value="QED23487.1"/>
    <property type="molecule type" value="Genomic_DNA"/>
</dbReference>
<organism evidence="7 8">
    <name type="scientific">Candidatus Deianiraea vastatrix</name>
    <dbReference type="NCBI Taxonomy" id="2163644"/>
    <lineage>
        <taxon>Bacteria</taxon>
        <taxon>Pseudomonadati</taxon>
        <taxon>Pseudomonadota</taxon>
        <taxon>Alphaproteobacteria</taxon>
        <taxon>Rickettsiales</taxon>
        <taxon>Candidatus Deianiraeaceae</taxon>
        <taxon>Candidatus Deianiraea</taxon>
    </lineage>
</organism>
<evidence type="ECO:0000313" key="8">
    <source>
        <dbReference type="Proteomes" id="UP000321934"/>
    </source>
</evidence>
<evidence type="ECO:0000256" key="4">
    <source>
        <dbReference type="ARBA" id="ARBA00022801"/>
    </source>
</evidence>
<comment type="subcellular location">
    <subcellularLocation>
        <location evidence="6">Cytoplasm</location>
    </subcellularLocation>
</comment>
<dbReference type="Gene3D" id="1.10.287.1040">
    <property type="entry name" value="Exonuclease VII, small subunit"/>
    <property type="match status" value="1"/>
</dbReference>
<keyword evidence="2 6" id="KW-0963">Cytoplasm</keyword>
<dbReference type="GO" id="GO:0008855">
    <property type="term" value="F:exodeoxyribonuclease VII activity"/>
    <property type="evidence" value="ECO:0007669"/>
    <property type="project" value="UniProtKB-UniRule"/>
</dbReference>
<dbReference type="PANTHER" id="PTHR34137:SF1">
    <property type="entry name" value="EXODEOXYRIBONUCLEASE 7 SMALL SUBUNIT"/>
    <property type="match status" value="1"/>
</dbReference>
<gene>
    <name evidence="6" type="primary">xseB</name>
    <name evidence="7" type="ORF">Deia_00696</name>
</gene>
<evidence type="ECO:0000256" key="3">
    <source>
        <dbReference type="ARBA" id="ARBA00022722"/>
    </source>
</evidence>
<keyword evidence="5 6" id="KW-0269">Exonuclease</keyword>
<evidence type="ECO:0000256" key="6">
    <source>
        <dbReference type="HAMAP-Rule" id="MF_00337"/>
    </source>
</evidence>
<dbReference type="PANTHER" id="PTHR34137">
    <property type="entry name" value="EXODEOXYRIBONUCLEASE 7 SMALL SUBUNIT"/>
    <property type="match status" value="1"/>
</dbReference>
<keyword evidence="4 6" id="KW-0378">Hydrolase</keyword>
<dbReference type="HAMAP" id="MF_00337">
    <property type="entry name" value="Exonuc_7_S"/>
    <property type="match status" value="1"/>
</dbReference>
<dbReference type="Proteomes" id="UP000321934">
    <property type="component" value="Chromosome"/>
</dbReference>
<evidence type="ECO:0000256" key="1">
    <source>
        <dbReference type="ARBA" id="ARBA00009998"/>
    </source>
</evidence>
<dbReference type="InterPro" id="IPR003761">
    <property type="entry name" value="Exonuc_VII_S"/>
</dbReference>
<dbReference type="SUPFAM" id="SSF116842">
    <property type="entry name" value="XseB-like"/>
    <property type="match status" value="1"/>
</dbReference>
<comment type="subunit">
    <text evidence="6">Heterooligomer composed of large and small subunits.</text>
</comment>
<dbReference type="GO" id="GO:0009318">
    <property type="term" value="C:exodeoxyribonuclease VII complex"/>
    <property type="evidence" value="ECO:0007669"/>
    <property type="project" value="UniProtKB-UniRule"/>
</dbReference>
<keyword evidence="8" id="KW-1185">Reference proteome</keyword>
<protein>
    <recommendedName>
        <fullName evidence="6">Exodeoxyribonuclease 7 small subunit</fullName>
        <ecNumber evidence="6">3.1.11.6</ecNumber>
    </recommendedName>
    <alternativeName>
        <fullName evidence="6">Exodeoxyribonuclease VII small subunit</fullName>
        <shortName evidence="6">Exonuclease VII small subunit</shortName>
    </alternativeName>
</protein>
<evidence type="ECO:0000313" key="7">
    <source>
        <dbReference type="EMBL" id="QED23487.1"/>
    </source>
</evidence>
<proteinExistence type="inferred from homology"/>
<dbReference type="EC" id="3.1.11.6" evidence="6"/>
<evidence type="ECO:0000256" key="2">
    <source>
        <dbReference type="ARBA" id="ARBA00022490"/>
    </source>
</evidence>
<dbReference type="RefSeq" id="WP_146820756.1">
    <property type="nucleotide sequence ID" value="NZ_CP029077.1"/>
</dbReference>
<dbReference type="AlphaFoldDB" id="A0A5B8XIJ6"/>
<reference evidence="7 8" key="1">
    <citation type="journal article" date="2019" name="ISME J.">
        <title>Deianiraea, an extracellular bacterium associated with the ciliate Paramecium, suggests an alternative scenario for the evolution of Rickettsiales.</title>
        <authorList>
            <person name="Castelli M."/>
            <person name="Sabaneyeva E."/>
            <person name="Lanzoni O."/>
            <person name="Lebedeva N."/>
            <person name="Floriano A.M."/>
            <person name="Gaiarsa S."/>
            <person name="Benken K."/>
            <person name="Modeo L."/>
            <person name="Bandi C."/>
            <person name="Potekhin A."/>
            <person name="Sassera D."/>
            <person name="Petroni G."/>
        </authorList>
    </citation>
    <scope>NUCLEOTIDE SEQUENCE [LARGE SCALE GENOMIC DNA]</scope>
    <source>
        <strain evidence="7">CyL4-1</strain>
    </source>
</reference>
<dbReference type="OrthoDB" id="9808145at2"/>
<sequence>MSEKLTFEKAFARLVEISNILEDYENPLESSLKLYEEATKLRKFCEDFISNAKKTINKLNIDSKESTKTE</sequence>
<dbReference type="GO" id="GO:0006308">
    <property type="term" value="P:DNA catabolic process"/>
    <property type="evidence" value="ECO:0007669"/>
    <property type="project" value="UniProtKB-UniRule"/>
</dbReference>
<dbReference type="InterPro" id="IPR037004">
    <property type="entry name" value="Exonuc_VII_ssu_sf"/>
</dbReference>
<dbReference type="NCBIfam" id="TIGR01280">
    <property type="entry name" value="xseB"/>
    <property type="match status" value="1"/>
</dbReference>
<name>A0A5B8XIJ6_9RICK</name>
<dbReference type="Pfam" id="PF02609">
    <property type="entry name" value="Exonuc_VII_S"/>
    <property type="match status" value="1"/>
</dbReference>
<keyword evidence="3 6" id="KW-0540">Nuclease</keyword>
<dbReference type="GO" id="GO:0005829">
    <property type="term" value="C:cytosol"/>
    <property type="evidence" value="ECO:0007669"/>
    <property type="project" value="TreeGrafter"/>
</dbReference>
<comment type="function">
    <text evidence="6">Bidirectionally degrades single-stranded DNA into large acid-insoluble oligonucleotides, which are then degraded further into small acid-soluble oligonucleotides.</text>
</comment>
<accession>A0A5B8XIJ6</accession>
<evidence type="ECO:0000256" key="5">
    <source>
        <dbReference type="ARBA" id="ARBA00022839"/>
    </source>
</evidence>
<comment type="catalytic activity">
    <reaction evidence="6">
        <text>Exonucleolytic cleavage in either 5'- to 3'- or 3'- to 5'-direction to yield nucleoside 5'-phosphates.</text>
        <dbReference type="EC" id="3.1.11.6"/>
    </reaction>
</comment>